<comment type="caution">
    <text evidence="1">The sequence shown here is derived from an EMBL/GenBank/DDBJ whole genome shotgun (WGS) entry which is preliminary data.</text>
</comment>
<dbReference type="RefSeq" id="WP_238272139.1">
    <property type="nucleotide sequence ID" value="NZ_BPQG01000030.1"/>
</dbReference>
<dbReference type="Proteomes" id="UP001055117">
    <property type="component" value="Unassembled WGS sequence"/>
</dbReference>
<protein>
    <recommendedName>
        <fullName evidence="3">Terminase small subunit</fullName>
    </recommendedName>
</protein>
<sequence length="175" mass="19545">MAKLKLVFSGGSDEEPPAFVENHSSTVGILQSLDQACRNEYPAWCLSNALEGIANRKRGKSGAPLRLEQDDRDQILRALTRTKALMPEFIPEYPPDRLALGIDAAMTQVVLWAETPDKRALRHPHTAADADDLARVLRNDMHNRDLLDRVRDRRGERSGEALGEMLSPHVEWGGI</sequence>
<evidence type="ECO:0000313" key="1">
    <source>
        <dbReference type="EMBL" id="GJD44214.1"/>
    </source>
</evidence>
<gene>
    <name evidence="1" type="ORF">AFCDBAGC_2080</name>
</gene>
<name>A0ABQ4QGP2_9HYPH</name>
<reference evidence="1 2" key="1">
    <citation type="journal article" date="2021" name="Front. Microbiol.">
        <title>Comprehensive Comparative Genomics and Phenotyping of Methylobacterium Species.</title>
        <authorList>
            <person name="Alessa O."/>
            <person name="Ogura Y."/>
            <person name="Fujitani Y."/>
            <person name="Takami H."/>
            <person name="Hayashi T."/>
            <person name="Sahin N."/>
            <person name="Tani A."/>
        </authorList>
    </citation>
    <scope>NUCLEOTIDE SEQUENCE [LARGE SCALE GENOMIC DNA]</scope>
    <source>
        <strain evidence="1 2">DSM 23679</strain>
    </source>
</reference>
<proteinExistence type="predicted"/>
<evidence type="ECO:0000313" key="2">
    <source>
        <dbReference type="Proteomes" id="UP001055117"/>
    </source>
</evidence>
<accession>A0ABQ4QGP2</accession>
<keyword evidence="2" id="KW-1185">Reference proteome</keyword>
<evidence type="ECO:0008006" key="3">
    <source>
        <dbReference type="Google" id="ProtNLM"/>
    </source>
</evidence>
<organism evidence="1 2">
    <name type="scientific">Methylobacterium cerastii</name>
    <dbReference type="NCBI Taxonomy" id="932741"/>
    <lineage>
        <taxon>Bacteria</taxon>
        <taxon>Pseudomonadati</taxon>
        <taxon>Pseudomonadota</taxon>
        <taxon>Alphaproteobacteria</taxon>
        <taxon>Hyphomicrobiales</taxon>
        <taxon>Methylobacteriaceae</taxon>
        <taxon>Methylobacterium</taxon>
    </lineage>
</organism>
<dbReference type="EMBL" id="BPQG01000030">
    <property type="protein sequence ID" value="GJD44214.1"/>
    <property type="molecule type" value="Genomic_DNA"/>
</dbReference>